<dbReference type="Proteomes" id="UP000632659">
    <property type="component" value="Unassembled WGS sequence"/>
</dbReference>
<proteinExistence type="predicted"/>
<protein>
    <submittedName>
        <fullName evidence="1">Uncharacterized protein</fullName>
    </submittedName>
</protein>
<name>A0A8J6PCT2_9FIRM</name>
<reference evidence="1" key="1">
    <citation type="submission" date="2020-08" db="EMBL/GenBank/DDBJ databases">
        <title>Genome public.</title>
        <authorList>
            <person name="Liu C."/>
            <person name="Sun Q."/>
        </authorList>
    </citation>
    <scope>NUCLEOTIDE SEQUENCE</scope>
    <source>
        <strain evidence="1">NSJ-15</strain>
    </source>
</reference>
<evidence type="ECO:0000313" key="2">
    <source>
        <dbReference type="Proteomes" id="UP000632659"/>
    </source>
</evidence>
<gene>
    <name evidence="1" type="ORF">H8702_00515</name>
</gene>
<dbReference type="AlphaFoldDB" id="A0A8J6PCT2"/>
<dbReference type="EMBL" id="JACRTL010000001">
    <property type="protein sequence ID" value="MBC8609602.1"/>
    <property type="molecule type" value="Genomic_DNA"/>
</dbReference>
<comment type="caution">
    <text evidence="1">The sequence shown here is derived from an EMBL/GenBank/DDBJ whole genome shotgun (WGS) entry which is preliminary data.</text>
</comment>
<organism evidence="1 2">
    <name type="scientific">Massiliimalia timonensis</name>
    <dbReference type="NCBI Taxonomy" id="1987501"/>
    <lineage>
        <taxon>Bacteria</taxon>
        <taxon>Bacillati</taxon>
        <taxon>Bacillota</taxon>
        <taxon>Clostridia</taxon>
        <taxon>Eubacteriales</taxon>
        <taxon>Oscillospiraceae</taxon>
        <taxon>Massiliimalia</taxon>
    </lineage>
</organism>
<keyword evidence="2" id="KW-1185">Reference proteome</keyword>
<evidence type="ECO:0000313" key="1">
    <source>
        <dbReference type="EMBL" id="MBC8609602.1"/>
    </source>
</evidence>
<accession>A0A8J6PCT2</accession>
<dbReference type="RefSeq" id="WP_093988080.1">
    <property type="nucleotide sequence ID" value="NZ_JACRTL010000001.1"/>
</dbReference>
<sequence length="156" mass="18061">MKAIITEQTLIHLFTENLMEKTKQNVIHWRRAKRLESLAVKKQFDHYRNEYGLDSPSEAFLCELKEGRLLLLQIVKTTLKPGSVIHAEYDYRLCIQPGGKGDFLSLSDNASIKVMEQLSEVRYSERDKRYSDPVGQSLLRFITSILEDHSFSTTHS</sequence>